<reference evidence="2" key="1">
    <citation type="journal article" date="2019" name="Int. J. Syst. Evol. Microbiol.">
        <title>The Global Catalogue of Microorganisms (GCM) 10K type strain sequencing project: providing services to taxonomists for standard genome sequencing and annotation.</title>
        <authorList>
            <consortium name="The Broad Institute Genomics Platform"/>
            <consortium name="The Broad Institute Genome Sequencing Center for Infectious Disease"/>
            <person name="Wu L."/>
            <person name="Ma J."/>
        </authorList>
    </citation>
    <scope>NUCLEOTIDE SEQUENCE [LARGE SCALE GENOMIC DNA]</scope>
    <source>
        <strain evidence="2">CGMCC 1.7003</strain>
    </source>
</reference>
<evidence type="ECO:0008006" key="3">
    <source>
        <dbReference type="Google" id="ProtNLM"/>
    </source>
</evidence>
<evidence type="ECO:0000313" key="2">
    <source>
        <dbReference type="Proteomes" id="UP000659697"/>
    </source>
</evidence>
<evidence type="ECO:0000313" key="1">
    <source>
        <dbReference type="EMBL" id="GHG71764.1"/>
    </source>
</evidence>
<dbReference type="EMBL" id="BNAO01000005">
    <property type="protein sequence ID" value="GHG71764.1"/>
    <property type="molecule type" value="Genomic_DNA"/>
</dbReference>
<gene>
    <name evidence="1" type="ORF">GCM10010919_23510</name>
</gene>
<keyword evidence="2" id="KW-1185">Reference proteome</keyword>
<sequence length="399" mass="45303">MKAVIGSIKRFWERYKEENQNIQLSVPIIGGFTANIPLAEKGKIKPTKVGTDALDQNSTFVEANTASLLKFYTKYESEKEYKFCRAPYAETIPLRKGLTGFPYGKNVDDLQIVFIDAKFSLPHYLLKHAEHAVEIFKKLRKIRFDEKTGEWQNDDAIRITKLDLAENKVYIQPATYFDQIATNLTLDWASGLLGEDSLLTIRNYVEKHQDGQLPPLRSSILANTLGVAVVLINPETQDMLIPIRGNEQAIMHGAAGKFHCSASGVFAWNETDNDKHALTFDFFIEGMAKEIESEIGLKPEQYELIPLAFTRELVRGGKPQLFFVAKTNLDIKTIQSDMKFAEESWEFIDQDSLTEDSPLYQYIQSPSNAPQELFTYEGWMAIKIAAAYFYSTEPPFSTC</sequence>
<name>A0ABQ3L4V6_9ALTE</name>
<dbReference type="Proteomes" id="UP000659697">
    <property type="component" value="Unassembled WGS sequence"/>
</dbReference>
<comment type="caution">
    <text evidence="1">The sequence shown here is derived from an EMBL/GenBank/DDBJ whole genome shotgun (WGS) entry which is preliminary data.</text>
</comment>
<accession>A0ABQ3L4V6</accession>
<protein>
    <recommendedName>
        <fullName evidence="3">Nudix hydrolase domain-containing protein</fullName>
    </recommendedName>
</protein>
<proteinExistence type="predicted"/>
<organism evidence="1 2">
    <name type="scientific">Alishewanella longhuensis</name>
    <dbReference type="NCBI Taxonomy" id="1091037"/>
    <lineage>
        <taxon>Bacteria</taxon>
        <taxon>Pseudomonadati</taxon>
        <taxon>Pseudomonadota</taxon>
        <taxon>Gammaproteobacteria</taxon>
        <taxon>Alteromonadales</taxon>
        <taxon>Alteromonadaceae</taxon>
        <taxon>Alishewanella</taxon>
    </lineage>
</organism>
<dbReference type="RefSeq" id="WP_189433198.1">
    <property type="nucleotide sequence ID" value="NZ_BNAO01000005.1"/>
</dbReference>